<evidence type="ECO:0000256" key="4">
    <source>
        <dbReference type="ARBA" id="ARBA00023110"/>
    </source>
</evidence>
<evidence type="ECO:0000256" key="5">
    <source>
        <dbReference type="ARBA" id="ARBA00023235"/>
    </source>
</evidence>
<evidence type="ECO:0000313" key="7">
    <source>
        <dbReference type="EMBL" id="VAW97147.1"/>
    </source>
</evidence>
<comment type="catalytic activity">
    <reaction evidence="1">
        <text>[protein]-peptidylproline (omega=180) = [protein]-peptidylproline (omega=0)</text>
        <dbReference type="Rhea" id="RHEA:16237"/>
        <dbReference type="Rhea" id="RHEA-COMP:10747"/>
        <dbReference type="Rhea" id="RHEA-COMP:10748"/>
        <dbReference type="ChEBI" id="CHEBI:83833"/>
        <dbReference type="ChEBI" id="CHEBI:83834"/>
        <dbReference type="EC" id="5.2.1.8"/>
    </reaction>
</comment>
<keyword evidence="5 7" id="KW-0413">Isomerase</keyword>
<evidence type="ECO:0000256" key="2">
    <source>
        <dbReference type="ARBA" id="ARBA00006577"/>
    </source>
</evidence>
<dbReference type="PANTHER" id="PTHR47861:SF4">
    <property type="entry name" value="FKBP-TYPE 16 KDA PEPTIDYL-PROLYL CIS-TRANS ISOMERASE"/>
    <property type="match status" value="1"/>
</dbReference>
<dbReference type="SUPFAM" id="SSF54534">
    <property type="entry name" value="FKBP-like"/>
    <property type="match status" value="1"/>
</dbReference>
<accession>A0A3B1ACB6</accession>
<dbReference type="Gene3D" id="2.40.10.330">
    <property type="match status" value="1"/>
</dbReference>
<dbReference type="GO" id="GO:0003755">
    <property type="term" value="F:peptidyl-prolyl cis-trans isomerase activity"/>
    <property type="evidence" value="ECO:0007669"/>
    <property type="project" value="UniProtKB-KW"/>
</dbReference>
<sequence>MSDIENNLKTINVGSDVTMHFSLSLKDGTVADGSLDEEPLKFKMGDGTLIEGLEMVLYGLKAGDKQTLDIEPRDAFGYPDEKNFHDMPRDEFSDEFDIKEGVIISFSTPSGDEIPGTIVGVGDDIVKVDFNHPLAGHVIRFFVEILDVK</sequence>
<gene>
    <name evidence="7" type="ORF">MNBD_GAMMA22-2220</name>
</gene>
<dbReference type="Gene3D" id="3.10.50.40">
    <property type="match status" value="1"/>
</dbReference>
<evidence type="ECO:0000256" key="1">
    <source>
        <dbReference type="ARBA" id="ARBA00000971"/>
    </source>
</evidence>
<dbReference type="InterPro" id="IPR046357">
    <property type="entry name" value="PPIase_dom_sf"/>
</dbReference>
<evidence type="ECO:0000256" key="3">
    <source>
        <dbReference type="ARBA" id="ARBA00013194"/>
    </source>
</evidence>
<reference evidence="7" key="1">
    <citation type="submission" date="2018-06" db="EMBL/GenBank/DDBJ databases">
        <authorList>
            <person name="Zhirakovskaya E."/>
        </authorList>
    </citation>
    <scope>NUCLEOTIDE SEQUENCE</scope>
</reference>
<name>A0A3B1ACB6_9ZZZZ</name>
<dbReference type="PROSITE" id="PS50059">
    <property type="entry name" value="FKBP_PPIASE"/>
    <property type="match status" value="1"/>
</dbReference>
<dbReference type="EC" id="5.2.1.8" evidence="3"/>
<feature type="domain" description="PPIase FKBP-type" evidence="6">
    <location>
        <begin position="14"/>
        <end position="90"/>
    </location>
</feature>
<protein>
    <recommendedName>
        <fullName evidence="3">peptidylprolyl isomerase</fullName>
        <ecNumber evidence="3">5.2.1.8</ecNumber>
    </recommendedName>
</protein>
<proteinExistence type="inferred from homology"/>
<dbReference type="EMBL" id="UOFS01000033">
    <property type="protein sequence ID" value="VAW97147.1"/>
    <property type="molecule type" value="Genomic_DNA"/>
</dbReference>
<comment type="similarity">
    <text evidence="2">Belongs to the FKBP-type PPIase family.</text>
</comment>
<evidence type="ECO:0000259" key="6">
    <source>
        <dbReference type="PROSITE" id="PS50059"/>
    </source>
</evidence>
<keyword evidence="4" id="KW-0697">Rotamase</keyword>
<dbReference type="InterPro" id="IPR048261">
    <property type="entry name" value="SlpA/SlyD-like_ins_sf"/>
</dbReference>
<dbReference type="InterPro" id="IPR001179">
    <property type="entry name" value="PPIase_FKBP_dom"/>
</dbReference>
<dbReference type="Pfam" id="PF00254">
    <property type="entry name" value="FKBP_C"/>
    <property type="match status" value="1"/>
</dbReference>
<dbReference type="PANTHER" id="PTHR47861">
    <property type="entry name" value="FKBP-TYPE PEPTIDYL-PROLYL CIS-TRANS ISOMERASE SLYD"/>
    <property type="match status" value="1"/>
</dbReference>
<dbReference type="AlphaFoldDB" id="A0A3B1ACB6"/>
<organism evidence="7">
    <name type="scientific">hydrothermal vent metagenome</name>
    <dbReference type="NCBI Taxonomy" id="652676"/>
    <lineage>
        <taxon>unclassified sequences</taxon>
        <taxon>metagenomes</taxon>
        <taxon>ecological metagenomes</taxon>
    </lineage>
</organism>